<evidence type="ECO:0000313" key="3">
    <source>
        <dbReference type="EMBL" id="KXS20215.1"/>
    </source>
</evidence>
<dbReference type="AlphaFoldDB" id="A0A139AUQ1"/>
<organism evidence="3 4">
    <name type="scientific">Gonapodya prolifera (strain JEL478)</name>
    <name type="common">Monoblepharis prolifera</name>
    <dbReference type="NCBI Taxonomy" id="1344416"/>
    <lineage>
        <taxon>Eukaryota</taxon>
        <taxon>Fungi</taxon>
        <taxon>Fungi incertae sedis</taxon>
        <taxon>Chytridiomycota</taxon>
        <taxon>Chytridiomycota incertae sedis</taxon>
        <taxon>Monoblepharidomycetes</taxon>
        <taxon>Monoblepharidales</taxon>
        <taxon>Gonapodyaceae</taxon>
        <taxon>Gonapodya</taxon>
    </lineage>
</organism>
<gene>
    <name evidence="3" type="ORF">M427DRAFT_66750</name>
</gene>
<feature type="domain" description="Tyrosine specific protein phosphatases" evidence="2">
    <location>
        <begin position="148"/>
        <end position="213"/>
    </location>
</feature>
<sequence>MILVEQQGAHGNAKHENGALSRTMTPQLPLHPGVAHRPSPPPQSPLTPSTLSSLAAIPNHHSVYSHHHSVIQDSRLPITFVITDCPSDKTIDSYVDVFRQYGVKDVVRICDETVYKKEGFESHGVTVHDNMKFEDGGVPSDDVIRSWRLLVDTLSRATQASSDQGPALAVHCVSGVGRAPVLVCMTLVDAGIDPIDAIEIVRKRRRGSLNKKQVNWLIEGCKRVKLGTTLEKYGKSGKSGAASLEKSGGGLFGGLFKKKS</sequence>
<dbReference type="InterPro" id="IPR003595">
    <property type="entry name" value="Tyr_Pase_cat"/>
</dbReference>
<dbReference type="InterPro" id="IPR000387">
    <property type="entry name" value="Tyr_Pase_dom"/>
</dbReference>
<dbReference type="PROSITE" id="PS50056">
    <property type="entry name" value="TYR_PHOSPHATASE_2"/>
    <property type="match status" value="1"/>
</dbReference>
<dbReference type="STRING" id="1344416.A0A139AUQ1"/>
<evidence type="ECO:0000259" key="2">
    <source>
        <dbReference type="PROSITE" id="PS50056"/>
    </source>
</evidence>
<reference evidence="3 4" key="1">
    <citation type="journal article" date="2015" name="Genome Biol. Evol.">
        <title>Phylogenomic analyses indicate that early fungi evolved digesting cell walls of algal ancestors of land plants.</title>
        <authorList>
            <person name="Chang Y."/>
            <person name="Wang S."/>
            <person name="Sekimoto S."/>
            <person name="Aerts A.L."/>
            <person name="Choi C."/>
            <person name="Clum A."/>
            <person name="LaButti K.M."/>
            <person name="Lindquist E.A."/>
            <person name="Yee Ngan C."/>
            <person name="Ohm R.A."/>
            <person name="Salamov A.A."/>
            <person name="Grigoriev I.V."/>
            <person name="Spatafora J.W."/>
            <person name="Berbee M.L."/>
        </authorList>
    </citation>
    <scope>NUCLEOTIDE SEQUENCE [LARGE SCALE GENOMIC DNA]</scope>
    <source>
        <strain evidence="3 4">JEL478</strain>
    </source>
</reference>
<dbReference type="OrthoDB" id="8048523at2759"/>
<dbReference type="PANTHER" id="PTHR23339">
    <property type="entry name" value="TYROSINE SPECIFIC PROTEIN PHOSPHATASE AND DUAL SPECIFICITY PROTEIN PHOSPHATASE"/>
    <property type="match status" value="1"/>
</dbReference>
<dbReference type="Gene3D" id="3.90.190.10">
    <property type="entry name" value="Protein tyrosine phosphatase superfamily"/>
    <property type="match status" value="1"/>
</dbReference>
<dbReference type="SMART" id="SM00404">
    <property type="entry name" value="PTPc_motif"/>
    <property type="match status" value="1"/>
</dbReference>
<dbReference type="EMBL" id="KQ965736">
    <property type="protein sequence ID" value="KXS20215.1"/>
    <property type="molecule type" value="Genomic_DNA"/>
</dbReference>
<dbReference type="Pfam" id="PF00102">
    <property type="entry name" value="Y_phosphatase"/>
    <property type="match status" value="1"/>
</dbReference>
<dbReference type="InterPro" id="IPR050561">
    <property type="entry name" value="PTP"/>
</dbReference>
<evidence type="ECO:0000313" key="4">
    <source>
        <dbReference type="Proteomes" id="UP000070544"/>
    </source>
</evidence>
<dbReference type="InterPro" id="IPR029021">
    <property type="entry name" value="Prot-tyrosine_phosphatase-like"/>
</dbReference>
<dbReference type="Proteomes" id="UP000070544">
    <property type="component" value="Unassembled WGS sequence"/>
</dbReference>
<dbReference type="GO" id="GO:0004725">
    <property type="term" value="F:protein tyrosine phosphatase activity"/>
    <property type="evidence" value="ECO:0007669"/>
    <property type="project" value="InterPro"/>
</dbReference>
<keyword evidence="4" id="KW-1185">Reference proteome</keyword>
<evidence type="ECO:0000256" key="1">
    <source>
        <dbReference type="SAM" id="MobiDB-lite"/>
    </source>
</evidence>
<proteinExistence type="predicted"/>
<accession>A0A139AUQ1</accession>
<dbReference type="SUPFAM" id="SSF52799">
    <property type="entry name" value="(Phosphotyrosine protein) phosphatases II"/>
    <property type="match status" value="1"/>
</dbReference>
<protein>
    <submittedName>
        <fullName evidence="3">Phosphatases II</fullName>
    </submittedName>
</protein>
<dbReference type="InterPro" id="IPR000242">
    <property type="entry name" value="PTP_cat"/>
</dbReference>
<name>A0A139AUQ1_GONPJ</name>
<feature type="region of interest" description="Disordered" evidence="1">
    <location>
        <begin position="1"/>
        <end position="50"/>
    </location>
</feature>